<feature type="domain" description="Carboxylesterase type B" evidence="3">
    <location>
        <begin position="41"/>
        <end position="513"/>
    </location>
</feature>
<organism evidence="4 5">
    <name type="scientific">Actinoallomurus bryophytorum</name>
    <dbReference type="NCBI Taxonomy" id="1490222"/>
    <lineage>
        <taxon>Bacteria</taxon>
        <taxon>Bacillati</taxon>
        <taxon>Actinomycetota</taxon>
        <taxon>Actinomycetes</taxon>
        <taxon>Streptosporangiales</taxon>
        <taxon>Thermomonosporaceae</taxon>
        <taxon>Actinoallomurus</taxon>
    </lineage>
</organism>
<dbReference type="InterPro" id="IPR002018">
    <property type="entry name" value="CarbesteraseB"/>
</dbReference>
<dbReference type="InterPro" id="IPR029058">
    <property type="entry name" value="AB_hydrolase_fold"/>
</dbReference>
<dbReference type="OrthoDB" id="4308422at2"/>
<evidence type="ECO:0000256" key="1">
    <source>
        <dbReference type="ARBA" id="ARBA00022801"/>
    </source>
</evidence>
<feature type="signal peptide" evidence="2">
    <location>
        <begin position="1"/>
        <end position="23"/>
    </location>
</feature>
<reference evidence="4 5" key="1">
    <citation type="submission" date="2019-06" db="EMBL/GenBank/DDBJ databases">
        <title>Sequencing the genomes of 1000 actinobacteria strains.</title>
        <authorList>
            <person name="Klenk H.-P."/>
        </authorList>
    </citation>
    <scope>NUCLEOTIDE SEQUENCE [LARGE SCALE GENOMIC DNA]</scope>
    <source>
        <strain evidence="4 5">DSM 102200</strain>
    </source>
</reference>
<dbReference type="Proteomes" id="UP000316096">
    <property type="component" value="Unassembled WGS sequence"/>
</dbReference>
<dbReference type="SUPFAM" id="SSF53474">
    <property type="entry name" value="alpha/beta-Hydrolases"/>
    <property type="match status" value="1"/>
</dbReference>
<feature type="chain" id="PRO_5021939381" evidence="2">
    <location>
        <begin position="24"/>
        <end position="537"/>
    </location>
</feature>
<dbReference type="Pfam" id="PF00135">
    <property type="entry name" value="COesterase"/>
    <property type="match status" value="1"/>
</dbReference>
<comment type="caution">
    <text evidence="4">The sequence shown here is derived from an EMBL/GenBank/DDBJ whole genome shotgun (WGS) entry which is preliminary data.</text>
</comment>
<proteinExistence type="predicted"/>
<gene>
    <name evidence="4" type="ORF">FB559_3828</name>
</gene>
<name>A0A543CM72_9ACTN</name>
<dbReference type="RefSeq" id="WP_141956840.1">
    <property type="nucleotide sequence ID" value="NZ_VFOZ01000001.1"/>
</dbReference>
<dbReference type="GO" id="GO:0052689">
    <property type="term" value="F:carboxylic ester hydrolase activity"/>
    <property type="evidence" value="ECO:0007669"/>
    <property type="project" value="TreeGrafter"/>
</dbReference>
<protein>
    <submittedName>
        <fullName evidence="4">Para-nitrobenzyl esterase</fullName>
    </submittedName>
</protein>
<dbReference type="Gene3D" id="3.40.50.1820">
    <property type="entry name" value="alpha/beta hydrolase"/>
    <property type="match status" value="1"/>
</dbReference>
<keyword evidence="2" id="KW-0732">Signal</keyword>
<evidence type="ECO:0000259" key="3">
    <source>
        <dbReference type="Pfam" id="PF00135"/>
    </source>
</evidence>
<dbReference type="EMBL" id="VFOZ01000001">
    <property type="protein sequence ID" value="TQL98208.1"/>
    <property type="molecule type" value="Genomic_DNA"/>
</dbReference>
<dbReference type="AlphaFoldDB" id="A0A543CM72"/>
<keyword evidence="5" id="KW-1185">Reference proteome</keyword>
<dbReference type="PANTHER" id="PTHR43918:SF4">
    <property type="entry name" value="CARBOXYLIC ESTER HYDROLASE"/>
    <property type="match status" value="1"/>
</dbReference>
<dbReference type="InterPro" id="IPR050654">
    <property type="entry name" value="AChE-related_enzymes"/>
</dbReference>
<evidence type="ECO:0000256" key="2">
    <source>
        <dbReference type="SAM" id="SignalP"/>
    </source>
</evidence>
<accession>A0A543CM72</accession>
<sequence length="537" mass="58229">MNTRLGLAAVLGALALTGCAANAANTTTTAKAADRIGCATRTSLGSVDGTAAGGVCAFRGIPYAAPPTGPRRFKPPQPVRPWHGTLKATEGKRVCPQDRDQYSEDYPDDKKEYTNEDCLYLNVWTPRPDRAERPVIVFIHGGAARFGTANEARYDGTTLSTRGDAVVVSLNYRLGVFGWSELGGLDPTYKGSGNNGLRDQMAALRWVHDHIADFGGDPRNVTAVGESEGAFSISAMLATDHPERLFRHAILQSGSGALVHSAAFEKKLAAGFPVRTIAGLKAMSTKQVLALQEKMAEQAPGAAGGALFFGPYVDGRLVRGPVTDRVAAGNARGIDLLMGTDRDEMNFFGQMDPQGLDKLAAQYPAFFPPELAASKKRMVAAYEKDRSPRDAALAMFGDQGMRVPMTRLAQAQSRWRPTYAYEFDWSPPKGVGAVHTIDLPFMFGTLRFTGIEGGDEALAADRARLTRLSGQMVDAWTSFARTGDPNRRRHVARPVWPAYRAPVRSTMVWDLPSRVVNAPRDAERALWDAYPFGPFTM</sequence>
<dbReference type="PANTHER" id="PTHR43918">
    <property type="entry name" value="ACETYLCHOLINESTERASE"/>
    <property type="match status" value="1"/>
</dbReference>
<dbReference type="PROSITE" id="PS51257">
    <property type="entry name" value="PROKAR_LIPOPROTEIN"/>
    <property type="match status" value="1"/>
</dbReference>
<dbReference type="PROSITE" id="PS00941">
    <property type="entry name" value="CARBOXYLESTERASE_B_2"/>
    <property type="match status" value="1"/>
</dbReference>
<evidence type="ECO:0000313" key="5">
    <source>
        <dbReference type="Proteomes" id="UP000316096"/>
    </source>
</evidence>
<evidence type="ECO:0000313" key="4">
    <source>
        <dbReference type="EMBL" id="TQL98208.1"/>
    </source>
</evidence>
<dbReference type="InterPro" id="IPR019819">
    <property type="entry name" value="Carboxylesterase_B_CS"/>
</dbReference>
<keyword evidence="1" id="KW-0378">Hydrolase</keyword>